<evidence type="ECO:0000256" key="6">
    <source>
        <dbReference type="ARBA" id="ARBA00022822"/>
    </source>
</evidence>
<evidence type="ECO:0000313" key="11">
    <source>
        <dbReference type="Proteomes" id="UP000325292"/>
    </source>
</evidence>
<dbReference type="NCBIfam" id="NF001377">
    <property type="entry name" value="PRK00278.2-4"/>
    <property type="match status" value="1"/>
</dbReference>
<keyword evidence="8" id="KW-0456">Lyase</keyword>
<evidence type="ECO:0000256" key="7">
    <source>
        <dbReference type="ARBA" id="ARBA00023141"/>
    </source>
</evidence>
<evidence type="ECO:0000256" key="5">
    <source>
        <dbReference type="ARBA" id="ARBA00022793"/>
    </source>
</evidence>
<organism evidence="10 11">
    <name type="scientific">Sulfobacillus thermotolerans</name>
    <dbReference type="NCBI Taxonomy" id="338644"/>
    <lineage>
        <taxon>Bacteria</taxon>
        <taxon>Bacillati</taxon>
        <taxon>Bacillota</taxon>
        <taxon>Clostridia</taxon>
        <taxon>Eubacteriales</taxon>
        <taxon>Clostridiales Family XVII. Incertae Sedis</taxon>
        <taxon>Sulfobacillus</taxon>
    </lineage>
</organism>
<evidence type="ECO:0000256" key="8">
    <source>
        <dbReference type="ARBA" id="ARBA00023239"/>
    </source>
</evidence>
<evidence type="ECO:0000256" key="2">
    <source>
        <dbReference type="ARBA" id="ARBA00004696"/>
    </source>
</evidence>
<dbReference type="RefSeq" id="WP_103376957.1">
    <property type="nucleotide sequence ID" value="NZ_CP133983.1"/>
</dbReference>
<dbReference type="Proteomes" id="UP000325292">
    <property type="component" value="Chromosome"/>
</dbReference>
<dbReference type="CDD" id="cd00331">
    <property type="entry name" value="IGPS"/>
    <property type="match status" value="1"/>
</dbReference>
<comment type="pathway">
    <text evidence="2">Amino-acid biosynthesis; L-tryptophan biosynthesis; L-tryptophan from chorismate: step 4/5.</text>
</comment>
<evidence type="ECO:0000259" key="9">
    <source>
        <dbReference type="Pfam" id="PF00218"/>
    </source>
</evidence>
<dbReference type="Pfam" id="PF00218">
    <property type="entry name" value="IGPS"/>
    <property type="match status" value="1"/>
</dbReference>
<dbReference type="InterPro" id="IPR013785">
    <property type="entry name" value="Aldolase_TIM"/>
</dbReference>
<protein>
    <recommendedName>
        <fullName evidence="3">indole-3-glycerol-phosphate synthase</fullName>
        <ecNumber evidence="3">4.1.1.48</ecNumber>
    </recommendedName>
</protein>
<dbReference type="InterPro" id="IPR013798">
    <property type="entry name" value="Indole-3-glycerol_P_synth_dom"/>
</dbReference>
<reference evidence="10 11" key="1">
    <citation type="journal article" date="2019" name="Sci. Rep.">
        <title>Sulfobacillus thermotolerans: new insights into resistance and metabolic capacities of acidophilic chemolithotrophs.</title>
        <authorList>
            <person name="Panyushkina A.E."/>
            <person name="Babenko V.V."/>
            <person name="Nikitina A.S."/>
            <person name="Selezneva O.V."/>
            <person name="Tsaplina I.A."/>
            <person name="Letarova M.A."/>
            <person name="Kostryukova E.S."/>
            <person name="Letarov A.V."/>
        </authorList>
    </citation>
    <scope>NUCLEOTIDE SEQUENCE [LARGE SCALE GENOMIC DNA]</scope>
    <source>
        <strain evidence="10 11">Kr1</strain>
    </source>
</reference>
<dbReference type="InterPro" id="IPR011060">
    <property type="entry name" value="RibuloseP-bd_barrel"/>
</dbReference>
<dbReference type="InterPro" id="IPR001468">
    <property type="entry name" value="Indole-3-GlycerolPSynthase_CS"/>
</dbReference>
<evidence type="ECO:0000256" key="1">
    <source>
        <dbReference type="ARBA" id="ARBA00001633"/>
    </source>
</evidence>
<gene>
    <name evidence="10" type="ORF">BXT84_11475</name>
</gene>
<evidence type="ECO:0000256" key="4">
    <source>
        <dbReference type="ARBA" id="ARBA00022605"/>
    </source>
</evidence>
<proteinExistence type="predicted"/>
<dbReference type="PANTHER" id="PTHR22854">
    <property type="entry name" value="TRYPTOPHAN BIOSYNTHESIS PROTEIN"/>
    <property type="match status" value="1"/>
</dbReference>
<evidence type="ECO:0000313" key="10">
    <source>
        <dbReference type="EMBL" id="AUW94485.1"/>
    </source>
</evidence>
<dbReference type="Gene3D" id="3.20.20.70">
    <property type="entry name" value="Aldolase class I"/>
    <property type="match status" value="1"/>
</dbReference>
<comment type="catalytic activity">
    <reaction evidence="1">
        <text>1-(2-carboxyphenylamino)-1-deoxy-D-ribulose 5-phosphate + H(+) = (1S,2R)-1-C-(indol-3-yl)glycerol 3-phosphate + CO2 + H2O</text>
        <dbReference type="Rhea" id="RHEA:23476"/>
        <dbReference type="ChEBI" id="CHEBI:15377"/>
        <dbReference type="ChEBI" id="CHEBI:15378"/>
        <dbReference type="ChEBI" id="CHEBI:16526"/>
        <dbReference type="ChEBI" id="CHEBI:58613"/>
        <dbReference type="ChEBI" id="CHEBI:58866"/>
        <dbReference type="EC" id="4.1.1.48"/>
    </reaction>
</comment>
<dbReference type="EMBL" id="CP019454">
    <property type="protein sequence ID" value="AUW94485.1"/>
    <property type="molecule type" value="Genomic_DNA"/>
</dbReference>
<keyword evidence="4" id="KW-0028">Amino-acid biosynthesis</keyword>
<dbReference type="PROSITE" id="PS00614">
    <property type="entry name" value="IGPS"/>
    <property type="match status" value="1"/>
</dbReference>
<keyword evidence="7" id="KW-0057">Aromatic amino acid biosynthesis</keyword>
<dbReference type="EC" id="4.1.1.48" evidence="3"/>
<name>A0ABM6RSR4_9FIRM</name>
<dbReference type="InterPro" id="IPR045186">
    <property type="entry name" value="Indole-3-glycerol_P_synth"/>
</dbReference>
<dbReference type="PANTHER" id="PTHR22854:SF2">
    <property type="entry name" value="INDOLE-3-GLYCEROL-PHOSPHATE SYNTHASE"/>
    <property type="match status" value="1"/>
</dbReference>
<keyword evidence="11" id="KW-1185">Reference proteome</keyword>
<sequence>MFLDQILASVKTRVQNIQGQSGWFFDRALELPPVRSLAAALREHRGMPVGVIAECKQKSPSKGWLTHDYQPAAQALGYERQGAHAVSVLTEPEFFAGHLADLQKVKAAVHLPVLRKDFVIDPVQIFEGRAMGADAILVIIRIVDDAQLHDLAQAARAVGIEMLVEVHAANELERALKIDPMVVGINNRDLDTFETRLEFSLEMAPLMPKTVVKVSESGIQTRQDVDRLHDAGYSAILVGEHLMRGGTLLEDLRHE</sequence>
<evidence type="ECO:0000256" key="3">
    <source>
        <dbReference type="ARBA" id="ARBA00012362"/>
    </source>
</evidence>
<accession>A0ABM6RSR4</accession>
<dbReference type="SUPFAM" id="SSF51366">
    <property type="entry name" value="Ribulose-phoshate binding barrel"/>
    <property type="match status" value="1"/>
</dbReference>
<keyword evidence="6" id="KW-0822">Tryptophan biosynthesis</keyword>
<feature type="domain" description="Indole-3-glycerol phosphate synthase" evidence="9">
    <location>
        <begin position="3"/>
        <end position="245"/>
    </location>
</feature>
<keyword evidence="5" id="KW-0210">Decarboxylase</keyword>